<dbReference type="PROSITE" id="PS00675">
    <property type="entry name" value="SIGMA54_INTERACT_1"/>
    <property type="match status" value="1"/>
</dbReference>
<dbReference type="OrthoDB" id="9771372at2"/>
<feature type="domain" description="Sigma-54 factor interaction" evidence="5">
    <location>
        <begin position="139"/>
        <end position="342"/>
    </location>
</feature>
<evidence type="ECO:0000313" key="8">
    <source>
        <dbReference type="Proteomes" id="UP000030437"/>
    </source>
</evidence>
<dbReference type="Gene3D" id="1.10.8.60">
    <property type="match status" value="1"/>
</dbReference>
<dbReference type="Pfam" id="PF00989">
    <property type="entry name" value="PAS"/>
    <property type="match status" value="1"/>
</dbReference>
<dbReference type="SMART" id="SM00091">
    <property type="entry name" value="PAS"/>
    <property type="match status" value="1"/>
</dbReference>
<dbReference type="InterPro" id="IPR058031">
    <property type="entry name" value="AAA_lid_NorR"/>
</dbReference>
<evidence type="ECO:0000256" key="4">
    <source>
        <dbReference type="ARBA" id="ARBA00023163"/>
    </source>
</evidence>
<evidence type="ECO:0000313" key="7">
    <source>
        <dbReference type="EMBL" id="KGR84941.1"/>
    </source>
</evidence>
<dbReference type="InterPro" id="IPR027417">
    <property type="entry name" value="P-loop_NTPase"/>
</dbReference>
<dbReference type="SUPFAM" id="SSF52540">
    <property type="entry name" value="P-loop containing nucleoside triphosphate hydrolases"/>
    <property type="match status" value="1"/>
</dbReference>
<dbReference type="CDD" id="cd00130">
    <property type="entry name" value="PAS"/>
    <property type="match status" value="1"/>
</dbReference>
<dbReference type="Pfam" id="PF25601">
    <property type="entry name" value="AAA_lid_14"/>
    <property type="match status" value="1"/>
</dbReference>
<dbReference type="PROSITE" id="PS50045">
    <property type="entry name" value="SIGMA54_INTERACT_4"/>
    <property type="match status" value="1"/>
</dbReference>
<dbReference type="STRING" id="1220589.CD32_10805"/>
<dbReference type="InterPro" id="IPR035965">
    <property type="entry name" value="PAS-like_dom_sf"/>
</dbReference>
<evidence type="ECO:0000256" key="3">
    <source>
        <dbReference type="ARBA" id="ARBA00023015"/>
    </source>
</evidence>
<dbReference type="Gene3D" id="3.30.450.20">
    <property type="entry name" value="PAS domain"/>
    <property type="match status" value="1"/>
</dbReference>
<dbReference type="SUPFAM" id="SSF55785">
    <property type="entry name" value="PYP-like sensor domain (PAS domain)"/>
    <property type="match status" value="1"/>
</dbReference>
<dbReference type="eggNOG" id="COG3829">
    <property type="taxonomic scope" value="Bacteria"/>
</dbReference>
<organism evidence="7 8">
    <name type="scientific">Lysinibacillus odysseyi 34hs-1 = NBRC 100172</name>
    <dbReference type="NCBI Taxonomy" id="1220589"/>
    <lineage>
        <taxon>Bacteria</taxon>
        <taxon>Bacillati</taxon>
        <taxon>Bacillota</taxon>
        <taxon>Bacilli</taxon>
        <taxon>Bacillales</taxon>
        <taxon>Bacillaceae</taxon>
        <taxon>Lysinibacillus</taxon>
    </lineage>
</organism>
<dbReference type="Proteomes" id="UP000030437">
    <property type="component" value="Unassembled WGS sequence"/>
</dbReference>
<dbReference type="PANTHER" id="PTHR32071">
    <property type="entry name" value="TRANSCRIPTIONAL REGULATORY PROTEIN"/>
    <property type="match status" value="1"/>
</dbReference>
<dbReference type="NCBIfam" id="TIGR00229">
    <property type="entry name" value="sensory_box"/>
    <property type="match status" value="1"/>
</dbReference>
<dbReference type="AlphaFoldDB" id="A0A0A3IJM2"/>
<keyword evidence="1" id="KW-0547">Nucleotide-binding</keyword>
<dbReference type="InterPro" id="IPR013767">
    <property type="entry name" value="PAS_fold"/>
</dbReference>
<comment type="caution">
    <text evidence="7">The sequence shown here is derived from an EMBL/GenBank/DDBJ whole genome shotgun (WGS) entry which is preliminary data.</text>
</comment>
<dbReference type="GO" id="GO:0006355">
    <property type="term" value="P:regulation of DNA-templated transcription"/>
    <property type="evidence" value="ECO:0007669"/>
    <property type="project" value="InterPro"/>
</dbReference>
<evidence type="ECO:0000256" key="2">
    <source>
        <dbReference type="ARBA" id="ARBA00022840"/>
    </source>
</evidence>
<feature type="domain" description="PAS" evidence="6">
    <location>
        <begin position="2"/>
        <end position="47"/>
    </location>
</feature>
<dbReference type="Gene3D" id="1.10.10.60">
    <property type="entry name" value="Homeodomain-like"/>
    <property type="match status" value="1"/>
</dbReference>
<dbReference type="Pfam" id="PF14532">
    <property type="entry name" value="Sigma54_activ_2"/>
    <property type="match status" value="1"/>
</dbReference>
<dbReference type="InterPro" id="IPR002078">
    <property type="entry name" value="Sigma_54_int"/>
</dbReference>
<dbReference type="CDD" id="cd00009">
    <property type="entry name" value="AAA"/>
    <property type="match status" value="1"/>
</dbReference>
<dbReference type="InterPro" id="IPR009057">
    <property type="entry name" value="Homeodomain-like_sf"/>
</dbReference>
<dbReference type="Gene3D" id="3.40.50.300">
    <property type="entry name" value="P-loop containing nucleotide triphosphate hydrolases"/>
    <property type="match status" value="1"/>
</dbReference>
<keyword evidence="2" id="KW-0067">ATP-binding</keyword>
<evidence type="ECO:0000259" key="6">
    <source>
        <dbReference type="PROSITE" id="PS50112"/>
    </source>
</evidence>
<dbReference type="RefSeq" id="WP_036154419.1">
    <property type="nucleotide sequence ID" value="NZ_AVCX01000006.1"/>
</dbReference>
<dbReference type="InterPro" id="IPR002197">
    <property type="entry name" value="HTH_Fis"/>
</dbReference>
<protein>
    <submittedName>
        <fullName evidence="7">Transcriptional regulator</fullName>
    </submittedName>
</protein>
<accession>A0A0A3IJM2</accession>
<name>A0A0A3IJM2_9BACI</name>
<proteinExistence type="predicted"/>
<dbReference type="SUPFAM" id="SSF46689">
    <property type="entry name" value="Homeodomain-like"/>
    <property type="match status" value="1"/>
</dbReference>
<dbReference type="InterPro" id="IPR000014">
    <property type="entry name" value="PAS"/>
</dbReference>
<dbReference type="Pfam" id="PF02954">
    <property type="entry name" value="HTH_8"/>
    <property type="match status" value="1"/>
</dbReference>
<dbReference type="EMBL" id="JPVP01000055">
    <property type="protein sequence ID" value="KGR84941.1"/>
    <property type="molecule type" value="Genomic_DNA"/>
</dbReference>
<evidence type="ECO:0000259" key="5">
    <source>
        <dbReference type="PROSITE" id="PS50045"/>
    </source>
</evidence>
<keyword evidence="8" id="KW-1185">Reference proteome</keyword>
<keyword evidence="4" id="KW-0804">Transcription</keyword>
<evidence type="ECO:0000256" key="1">
    <source>
        <dbReference type="ARBA" id="ARBA00022741"/>
    </source>
</evidence>
<dbReference type="GO" id="GO:0043565">
    <property type="term" value="F:sequence-specific DNA binding"/>
    <property type="evidence" value="ECO:0007669"/>
    <property type="project" value="InterPro"/>
</dbReference>
<dbReference type="PRINTS" id="PR01590">
    <property type="entry name" value="HTHFIS"/>
</dbReference>
<sequence length="432" mass="50655">MTKDEFIELYEFMGEQIDTGICAIDESGQILFYNKKMREMNGLSEQEEQQRLASELLDIDLKQDLLHQVMATREPVLRVKHTFWNHNGEEISMISDYRPFITKSGKCIAVQFARDVTQQEFLMDRPLSRYGAPLTFDIITAVSRSMRQVIQQAKIAAMGRIPVMLIGESGTGKDMIAEGIHHELKEPNERFITLICRRNEEPLIRQIEKYIAGSQNYTFFAERIEYLSMDAQERITELLTAHAERNHVFIASIGTDPIDLIQQGRLSKNLYYLFSNLTIQVPALRERREDIMPFVEDYFTRRRINFGVRVQGLAPKVEELFLSYDWPGNLKELEVLLDDISSLLTTEEYVELHMLPAYFKWKTKQQTLREDGDTNMFAFHEKQDLRPLDEYMREVEDYYITRALELHDGNISQTARTLGLHRQSLQYRLRKK</sequence>
<dbReference type="GO" id="GO:0005524">
    <property type="term" value="F:ATP binding"/>
    <property type="evidence" value="ECO:0007669"/>
    <property type="project" value="UniProtKB-KW"/>
</dbReference>
<keyword evidence="3" id="KW-0805">Transcription regulation</keyword>
<dbReference type="PANTHER" id="PTHR32071:SF74">
    <property type="entry name" value="TRANSCRIPTIONAL ACTIVATOR ROCR"/>
    <property type="match status" value="1"/>
</dbReference>
<dbReference type="PROSITE" id="PS50112">
    <property type="entry name" value="PAS"/>
    <property type="match status" value="1"/>
</dbReference>
<gene>
    <name evidence="7" type="ORF">CD32_10805</name>
</gene>
<dbReference type="InterPro" id="IPR025662">
    <property type="entry name" value="Sigma_54_int_dom_ATP-bd_1"/>
</dbReference>
<reference evidence="7 8" key="1">
    <citation type="submission" date="2014-02" db="EMBL/GenBank/DDBJ databases">
        <title>Draft genome sequence of Lysinibacillus odysseyi NBRC 100172.</title>
        <authorList>
            <person name="Zhang F."/>
            <person name="Wang G."/>
            <person name="Zhang L."/>
        </authorList>
    </citation>
    <scope>NUCLEOTIDE SEQUENCE [LARGE SCALE GENOMIC DNA]</scope>
    <source>
        <strain evidence="7 8">NBRC 100172</strain>
    </source>
</reference>